<evidence type="ECO:0000256" key="2">
    <source>
        <dbReference type="SAM" id="Phobius"/>
    </source>
</evidence>
<dbReference type="Proteomes" id="UP000327013">
    <property type="component" value="Unassembled WGS sequence"/>
</dbReference>
<dbReference type="Pfam" id="PF13920">
    <property type="entry name" value="zf-C3HC4_3"/>
    <property type="match status" value="1"/>
</dbReference>
<dbReference type="OrthoDB" id="66726at2759"/>
<dbReference type="GO" id="GO:0016567">
    <property type="term" value="P:protein ubiquitination"/>
    <property type="evidence" value="ECO:0007669"/>
    <property type="project" value="TreeGrafter"/>
</dbReference>
<sequence length="920" mass="101222">MAMAASNSVSEPLLNSSFIPSAGDLVYMLPRLAKSAKSWLLSETSSPVNNNTISALPAAASATGAAAVANASSSSYFGWLSVDNVQRLGNVDGIFSYVLSRWAISTCFMAIILNRSLVYSSSRRHIALGWVSRLTLRIVPIATFIYQILSLLQALRCQTGSSPPPIIVTGLEKASYYPAAGGNDFLYWLSSSILFWQDDNTACVNAGMVPTGEDKLAYLGSSTILWPLFLTLCLSHLIETISCSLEGRPPMAETGMTIFEHSLAFAEAEAVVRSSAGMSFFGGWQASRSPSTTSSKLAAPTGTNSSRFMVTPGMLLSRLNVPPEVLLIGLISSCSHLSSHVLAVTGLQSRFRLVNTGIWGICFMSAFLWSFIRFSRPATIEDIGVLRYPTVCIIGFIPHLMIVAGILTCSLIYGIALVATMLSPPRNEQAKSSIADRFHWAKSNMQANVSLANIKISWHEEFYTTLLKVGFTVLTAASEAVYFNEGTDVTMSPMTWLEEKRLTEISVSRKLAKRMRDAIPPEIQGDASIAEGIGLVEEDQMLMSNGRPVNSGYARERRTTESSSNAGVAAVREEGVGGGQRSGRWFMSWRLLRETSSLLGCMIARAWLYVSGKLGGPESPQWVWELAREETKPAEAKPVDKELEFWVLSDGGELKLPETLNTDVEEEVRKRTKNTDPRGEKIDDNLYKWWKNNGWWGEVDSSGDFNPSQIDEDLTSVISESESRVDTDGWQTESEDDGQRTPTRLHPHRGASTEPEDLMSHLSVLLDPRTIQEKQDAKLLARRLQQAGPTTRSAYQRGLQQDTVHLLAPHLDPDAPLTAEEEEDLLERIIRSRRSEKWQKRQAQQQSNGTPSSWSTGASGMGDAGPQCVVCHSDPRTILVWPCRCLSLCEDCRVSLAMNNFGSCVCCRRDVVAFSRLYVP</sequence>
<protein>
    <recommendedName>
        <fullName evidence="5">RING-type domain-containing protein</fullName>
    </recommendedName>
</protein>
<feature type="region of interest" description="Disordered" evidence="1">
    <location>
        <begin position="549"/>
        <end position="577"/>
    </location>
</feature>
<feature type="compositionally biased region" description="Polar residues" evidence="1">
    <location>
        <begin position="841"/>
        <end position="858"/>
    </location>
</feature>
<dbReference type="GO" id="GO:0006511">
    <property type="term" value="P:ubiquitin-dependent protein catabolic process"/>
    <property type="evidence" value="ECO:0007669"/>
    <property type="project" value="TreeGrafter"/>
</dbReference>
<organism evidence="3 4">
    <name type="scientific">Carpinus fangiana</name>
    <dbReference type="NCBI Taxonomy" id="176857"/>
    <lineage>
        <taxon>Eukaryota</taxon>
        <taxon>Viridiplantae</taxon>
        <taxon>Streptophyta</taxon>
        <taxon>Embryophyta</taxon>
        <taxon>Tracheophyta</taxon>
        <taxon>Spermatophyta</taxon>
        <taxon>Magnoliopsida</taxon>
        <taxon>eudicotyledons</taxon>
        <taxon>Gunneridae</taxon>
        <taxon>Pentapetalae</taxon>
        <taxon>rosids</taxon>
        <taxon>fabids</taxon>
        <taxon>Fagales</taxon>
        <taxon>Betulaceae</taxon>
        <taxon>Carpinus</taxon>
    </lineage>
</organism>
<dbReference type="AlphaFoldDB" id="A0A5N6KU58"/>
<dbReference type="CDD" id="cd16616">
    <property type="entry name" value="mRING-HC-C4C4_Asi1p-like"/>
    <property type="match status" value="1"/>
</dbReference>
<dbReference type="EMBL" id="VIBQ01000012">
    <property type="protein sequence ID" value="KAB8342723.1"/>
    <property type="molecule type" value="Genomic_DNA"/>
</dbReference>
<reference evidence="3 4" key="1">
    <citation type="submission" date="2019-06" db="EMBL/GenBank/DDBJ databases">
        <title>A chromosomal-level reference genome of Carpinus fangiana (Coryloideae, Betulaceae).</title>
        <authorList>
            <person name="Yang X."/>
            <person name="Wang Z."/>
            <person name="Zhang L."/>
            <person name="Hao G."/>
            <person name="Liu J."/>
            <person name="Yang Y."/>
        </authorList>
    </citation>
    <scope>NUCLEOTIDE SEQUENCE [LARGE SCALE GENOMIC DNA]</scope>
    <source>
        <strain evidence="3">Cfa_2016G</strain>
        <tissue evidence="3">Leaf</tissue>
    </source>
</reference>
<dbReference type="InterPro" id="IPR013083">
    <property type="entry name" value="Znf_RING/FYVE/PHD"/>
</dbReference>
<dbReference type="PANTHER" id="PTHR22696:SF1">
    <property type="entry name" value="E3 UBIQUITIN-PROTEIN LIGASE RNF26"/>
    <property type="match status" value="1"/>
</dbReference>
<keyword evidence="2" id="KW-0812">Transmembrane</keyword>
<dbReference type="GO" id="GO:0061630">
    <property type="term" value="F:ubiquitin protein ligase activity"/>
    <property type="evidence" value="ECO:0007669"/>
    <property type="project" value="TreeGrafter"/>
</dbReference>
<keyword evidence="2" id="KW-1133">Transmembrane helix</keyword>
<keyword evidence="2" id="KW-0472">Membrane</keyword>
<comment type="caution">
    <text evidence="3">The sequence shown here is derived from an EMBL/GenBank/DDBJ whole genome shotgun (WGS) entry which is preliminary data.</text>
</comment>
<proteinExistence type="predicted"/>
<gene>
    <name evidence="3" type="ORF">FH972_022323</name>
</gene>
<evidence type="ECO:0000256" key="1">
    <source>
        <dbReference type="SAM" id="MobiDB-lite"/>
    </source>
</evidence>
<evidence type="ECO:0008006" key="5">
    <source>
        <dbReference type="Google" id="ProtNLM"/>
    </source>
</evidence>
<name>A0A5N6KU58_9ROSI</name>
<accession>A0A5N6KU58</accession>
<keyword evidence="4" id="KW-1185">Reference proteome</keyword>
<feature type="region of interest" description="Disordered" evidence="1">
    <location>
        <begin position="836"/>
        <end position="858"/>
    </location>
</feature>
<dbReference type="Gene3D" id="3.30.40.10">
    <property type="entry name" value="Zinc/RING finger domain, C3HC4 (zinc finger)"/>
    <property type="match status" value="1"/>
</dbReference>
<evidence type="ECO:0000313" key="3">
    <source>
        <dbReference type="EMBL" id="KAB8342723.1"/>
    </source>
</evidence>
<feature type="transmembrane region" description="Helical" evidence="2">
    <location>
        <begin position="393"/>
        <end position="422"/>
    </location>
</feature>
<feature type="region of interest" description="Disordered" evidence="1">
    <location>
        <begin position="718"/>
        <end position="756"/>
    </location>
</feature>
<feature type="transmembrane region" description="Helical" evidence="2">
    <location>
        <begin position="353"/>
        <end position="372"/>
    </location>
</feature>
<evidence type="ECO:0000313" key="4">
    <source>
        <dbReference type="Proteomes" id="UP000327013"/>
    </source>
</evidence>
<dbReference type="PANTHER" id="PTHR22696">
    <property type="entry name" value="E3 UBIQUITIN-PROTEIN LIGASE RNF26"/>
    <property type="match status" value="1"/>
</dbReference>